<organism evidence="2 3">
    <name type="scientific">Psychrobacillus vulpis</name>
    <dbReference type="NCBI Taxonomy" id="2325572"/>
    <lineage>
        <taxon>Bacteria</taxon>
        <taxon>Bacillati</taxon>
        <taxon>Bacillota</taxon>
        <taxon>Bacilli</taxon>
        <taxon>Bacillales</taxon>
        <taxon>Bacillaceae</taxon>
        <taxon>Psychrobacillus</taxon>
    </lineage>
</organism>
<name>A0A544TSR0_9BACI</name>
<comment type="caution">
    <text evidence="2">The sequence shown here is derived from an EMBL/GenBank/DDBJ whole genome shotgun (WGS) entry which is preliminary data.</text>
</comment>
<feature type="coiled-coil region" evidence="1">
    <location>
        <begin position="50"/>
        <end position="77"/>
    </location>
</feature>
<evidence type="ECO:0000313" key="2">
    <source>
        <dbReference type="EMBL" id="TQR20440.1"/>
    </source>
</evidence>
<sequence>METLIGIGCTVLGLLIGILTFGRNRDKDVKADAAKTAVIETKLDTISNGVESIRIDLKANEKQMDVLSERVARVEESSKHAHKRIDNIKIVQEAPQV</sequence>
<gene>
    <name evidence="2" type="ORF">FG384_06685</name>
</gene>
<keyword evidence="1" id="KW-0175">Coiled coil</keyword>
<dbReference type="Proteomes" id="UP000316626">
    <property type="component" value="Unassembled WGS sequence"/>
</dbReference>
<evidence type="ECO:0000256" key="1">
    <source>
        <dbReference type="SAM" id="Coils"/>
    </source>
</evidence>
<keyword evidence="3" id="KW-1185">Reference proteome</keyword>
<protein>
    <submittedName>
        <fullName evidence="2">Uncharacterized protein</fullName>
    </submittedName>
</protein>
<dbReference type="RefSeq" id="WP_142641821.1">
    <property type="nucleotide sequence ID" value="NZ_VDGI01000005.1"/>
</dbReference>
<reference evidence="2 3" key="1">
    <citation type="submission" date="2019-06" db="EMBL/GenBank/DDBJ databases">
        <title>Psychrobacillus vulpis sp. nov., a new species isolated from feces of a red fox that inhabits in The Tablas de Daimiel Natural Park, Albacete, Spain.</title>
        <authorList>
            <person name="Rodriguez M."/>
            <person name="Reina J.C."/>
            <person name="Bejar V."/>
            <person name="Llamas I."/>
        </authorList>
    </citation>
    <scope>NUCLEOTIDE SEQUENCE [LARGE SCALE GENOMIC DNA]</scope>
    <source>
        <strain evidence="2 3">Z8</strain>
    </source>
</reference>
<dbReference type="EMBL" id="VDGI01000005">
    <property type="protein sequence ID" value="TQR20440.1"/>
    <property type="molecule type" value="Genomic_DNA"/>
</dbReference>
<accession>A0A544TSR0</accession>
<evidence type="ECO:0000313" key="3">
    <source>
        <dbReference type="Proteomes" id="UP000316626"/>
    </source>
</evidence>
<dbReference type="OrthoDB" id="2087365at2"/>
<proteinExistence type="predicted"/>
<dbReference type="AlphaFoldDB" id="A0A544TSR0"/>